<keyword evidence="11 29" id="KW-0808">Transferase</keyword>
<comment type="catalytic activity">
    <reaction evidence="22">
        <text>2-(9Z-octadecenoyl)-glycerol + (9Z)-octadecenoyl-CoA = 1,2-di-(9Z-octadecenoyl)-sn-glycerol + CoA</text>
        <dbReference type="Rhea" id="RHEA:37911"/>
        <dbReference type="ChEBI" id="CHEBI:52333"/>
        <dbReference type="ChEBI" id="CHEBI:57287"/>
        <dbReference type="ChEBI" id="CHEBI:57387"/>
        <dbReference type="ChEBI" id="CHEBI:73990"/>
    </reaction>
    <physiologicalReaction direction="left-to-right" evidence="22">
        <dbReference type="Rhea" id="RHEA:37912"/>
    </physiologicalReaction>
</comment>
<dbReference type="PIRSF" id="PIRSF500231">
    <property type="entry name" value="Oat_dag"/>
    <property type="match status" value="1"/>
</dbReference>
<evidence type="ECO:0000256" key="16">
    <source>
        <dbReference type="ARBA" id="ARBA00023315"/>
    </source>
</evidence>
<evidence type="ECO:0000256" key="25">
    <source>
        <dbReference type="ARBA" id="ARBA00048728"/>
    </source>
</evidence>
<feature type="transmembrane region" description="Helical" evidence="32">
    <location>
        <begin position="271"/>
        <end position="292"/>
    </location>
</feature>
<keyword evidence="14 32" id="KW-1133">Transmembrane helix</keyword>
<dbReference type="InterPro" id="IPR004299">
    <property type="entry name" value="MBOAT_fam"/>
</dbReference>
<evidence type="ECO:0000256" key="10">
    <source>
        <dbReference type="ARBA" id="ARBA00009010"/>
    </source>
</evidence>
<comment type="catalytic activity">
    <reaction evidence="19">
        <text>1-O-(9Z-octadecyl)-3-(9Z-octadecenoyl)-glycerol + (9Z)-octadecenoyl-CoA = 1-O-(9Z-octadecenyl)-2,3-di-(9Z-octadecenoyl)glycerol + CoA</text>
        <dbReference type="Rhea" id="RHEA:55344"/>
        <dbReference type="ChEBI" id="CHEBI:57287"/>
        <dbReference type="ChEBI" id="CHEBI:57387"/>
        <dbReference type="ChEBI" id="CHEBI:138735"/>
        <dbReference type="ChEBI" id="CHEBI:197429"/>
    </reaction>
    <physiologicalReaction direction="left-to-right" evidence="19">
        <dbReference type="Rhea" id="RHEA:55345"/>
    </physiologicalReaction>
</comment>
<evidence type="ECO:0000256" key="27">
    <source>
        <dbReference type="ARBA" id="ARBA00049168"/>
    </source>
</evidence>
<evidence type="ECO:0000256" key="1">
    <source>
        <dbReference type="ARBA" id="ARBA00000174"/>
    </source>
</evidence>
<dbReference type="GO" id="GO:0004144">
    <property type="term" value="F:diacylglycerol O-acyltransferase activity"/>
    <property type="evidence" value="ECO:0007669"/>
    <property type="project" value="UniProtKB-EC"/>
</dbReference>
<comment type="catalytic activity">
    <reaction evidence="7">
        <text>all-trans-retinol + hexadecanoyl-CoA = all-trans-retinyl hexadecanoate + CoA</text>
        <dbReference type="Rhea" id="RHEA:38175"/>
        <dbReference type="ChEBI" id="CHEBI:17336"/>
        <dbReference type="ChEBI" id="CHEBI:17616"/>
        <dbReference type="ChEBI" id="CHEBI:57287"/>
        <dbReference type="ChEBI" id="CHEBI:57379"/>
    </reaction>
    <physiologicalReaction direction="left-to-right" evidence="7">
        <dbReference type="Rhea" id="RHEA:38176"/>
    </physiologicalReaction>
</comment>
<evidence type="ECO:0000256" key="14">
    <source>
        <dbReference type="ARBA" id="ARBA00022989"/>
    </source>
</evidence>
<comment type="similarity">
    <text evidence="10 29">Belongs to the membrane-bound acyltransferase family. Sterol o-acyltransferase subfamily.</text>
</comment>
<comment type="catalytic activity">
    <reaction evidence="26">
        <text>hexadecan-1-ol + hexadecanoyl-CoA = hexadecyl hexadecanoate + CoA</text>
        <dbReference type="Rhea" id="RHEA:38167"/>
        <dbReference type="ChEBI" id="CHEBI:16125"/>
        <dbReference type="ChEBI" id="CHEBI:57287"/>
        <dbReference type="ChEBI" id="CHEBI:57379"/>
        <dbReference type="ChEBI" id="CHEBI:75584"/>
    </reaction>
    <physiologicalReaction direction="left-to-right" evidence="26">
        <dbReference type="Rhea" id="RHEA:38168"/>
    </physiologicalReaction>
</comment>
<comment type="pathway">
    <text evidence="9">Lipid metabolism; glycerolipid metabolism.</text>
</comment>
<comment type="catalytic activity">
    <reaction evidence="6">
        <text>1,2-di-(9Z-octadecenoyl)-sn-glycerol + hexadecanoyl-CoA = 1,2-di-(9Z)-octadecenoyl-3-hexadecanoyl-sn-glycerol + CoA</text>
        <dbReference type="Rhea" id="RHEA:38163"/>
        <dbReference type="ChEBI" id="CHEBI:52333"/>
        <dbReference type="ChEBI" id="CHEBI:57287"/>
        <dbReference type="ChEBI" id="CHEBI:57379"/>
        <dbReference type="ChEBI" id="CHEBI:75583"/>
    </reaction>
    <physiologicalReaction direction="left-to-right" evidence="6">
        <dbReference type="Rhea" id="RHEA:38164"/>
    </physiologicalReaction>
</comment>
<comment type="catalytic activity">
    <reaction evidence="21">
        <text>2,3-di-(9Z)-octadecenoyl-sn-glycerol + (9Z)-octadecenoyl-CoA = 1,2,3-tri-(9Z-octadecenoyl)-glycerol + CoA</text>
        <dbReference type="Rhea" id="RHEA:38439"/>
        <dbReference type="ChEBI" id="CHEBI:53753"/>
        <dbReference type="ChEBI" id="CHEBI:57287"/>
        <dbReference type="ChEBI" id="CHEBI:57387"/>
        <dbReference type="ChEBI" id="CHEBI:75824"/>
    </reaction>
    <physiologicalReaction direction="left-to-right" evidence="21">
        <dbReference type="Rhea" id="RHEA:38440"/>
    </physiologicalReaction>
</comment>
<evidence type="ECO:0000256" key="9">
    <source>
        <dbReference type="ARBA" id="ARBA00005175"/>
    </source>
</evidence>
<dbReference type="GO" id="GO:0050252">
    <property type="term" value="F:retinol O-fatty-acyltransferase activity"/>
    <property type="evidence" value="ECO:0007669"/>
    <property type="project" value="UniProtKB-EC"/>
</dbReference>
<dbReference type="GO" id="GO:0005789">
    <property type="term" value="C:endoplasmic reticulum membrane"/>
    <property type="evidence" value="ECO:0007669"/>
    <property type="project" value="UniProtKB-SubCell"/>
</dbReference>
<comment type="catalytic activity">
    <reaction evidence="28">
        <text>1,3-di-(9Z-octadecenoyl)-glycerol + (9Z)-octadecenoyl-CoA = 1,2,3-tri-(9Z-octadecenoyl)-glycerol + CoA</text>
        <dbReference type="Rhea" id="RHEA:38435"/>
        <dbReference type="ChEBI" id="CHEBI:53753"/>
        <dbReference type="ChEBI" id="CHEBI:57287"/>
        <dbReference type="ChEBI" id="CHEBI:57387"/>
        <dbReference type="ChEBI" id="CHEBI:75735"/>
    </reaction>
    <physiologicalReaction direction="left-to-right" evidence="28">
        <dbReference type="Rhea" id="RHEA:38436"/>
    </physiologicalReaction>
</comment>
<evidence type="ECO:0000256" key="15">
    <source>
        <dbReference type="ARBA" id="ARBA00023136"/>
    </source>
</evidence>
<comment type="subcellular location">
    <subcellularLocation>
        <location evidence="8 29">Endoplasmic reticulum membrane</location>
        <topology evidence="8 29">Multi-pass membrane protein</topology>
    </subcellularLocation>
</comment>
<dbReference type="InterPro" id="IPR014371">
    <property type="entry name" value="Oat_ACAT_DAG_ARE"/>
</dbReference>
<feature type="region of interest" description="Disordered" evidence="31">
    <location>
        <begin position="47"/>
        <end position="72"/>
    </location>
</feature>
<comment type="catalytic activity">
    <reaction evidence="25">
        <text>1,2-di-(9Z-octadecenoyl)-glycerol + (9Z)-octadecenoate + H(+) = 1,2,3-tri-(9Z-octadecenoyl)-glycerol + H2O</text>
        <dbReference type="Rhea" id="RHEA:38379"/>
        <dbReference type="ChEBI" id="CHEBI:15377"/>
        <dbReference type="ChEBI" id="CHEBI:15378"/>
        <dbReference type="ChEBI" id="CHEBI:30823"/>
        <dbReference type="ChEBI" id="CHEBI:52323"/>
        <dbReference type="ChEBI" id="CHEBI:53753"/>
    </reaction>
    <physiologicalReaction direction="left-to-right" evidence="25">
        <dbReference type="Rhea" id="RHEA:38380"/>
    </physiologicalReaction>
</comment>
<comment type="caution">
    <text evidence="33">The sequence shown here is derived from an EMBL/GenBank/DDBJ whole genome shotgun (WGS) entry which is preliminary data.</text>
</comment>
<evidence type="ECO:0000256" key="17">
    <source>
        <dbReference type="ARBA" id="ARBA00023610"/>
    </source>
</evidence>
<evidence type="ECO:0000256" key="7">
    <source>
        <dbReference type="ARBA" id="ARBA00001764"/>
    </source>
</evidence>
<dbReference type="EMBL" id="JBJQND010000012">
    <property type="protein sequence ID" value="KAL3860277.1"/>
    <property type="molecule type" value="Genomic_DNA"/>
</dbReference>
<evidence type="ECO:0000256" key="31">
    <source>
        <dbReference type="SAM" id="MobiDB-lite"/>
    </source>
</evidence>
<feature type="active site" evidence="30">
    <location>
        <position position="506"/>
    </location>
</feature>
<comment type="catalytic activity">
    <reaction evidence="5">
        <text>2-(9Z-octadecenoyl)-glycerol + hexadecanoyl-CoA = 1-hexadecanoyl-2-(9Z-octadecenoyl)-sn-glycerol + CoA</text>
        <dbReference type="Rhea" id="RHEA:38071"/>
        <dbReference type="ChEBI" id="CHEBI:57287"/>
        <dbReference type="ChEBI" id="CHEBI:57379"/>
        <dbReference type="ChEBI" id="CHEBI:73990"/>
        <dbReference type="ChEBI" id="CHEBI:75466"/>
    </reaction>
    <physiologicalReaction direction="left-to-right" evidence="5">
        <dbReference type="Rhea" id="RHEA:38072"/>
    </physiologicalReaction>
</comment>
<keyword evidence="15 29" id="KW-0472">Membrane</keyword>
<evidence type="ECO:0000256" key="22">
    <source>
        <dbReference type="ARBA" id="ARBA00048135"/>
    </source>
</evidence>
<evidence type="ECO:0000256" key="3">
    <source>
        <dbReference type="ARBA" id="ARBA00000895"/>
    </source>
</evidence>
<feature type="transmembrane region" description="Helical" evidence="32">
    <location>
        <begin position="167"/>
        <end position="188"/>
    </location>
</feature>
<evidence type="ECO:0000256" key="30">
    <source>
        <dbReference type="PIRSR" id="PIRSR000439-1"/>
    </source>
</evidence>
<dbReference type="PANTHER" id="PTHR10408">
    <property type="entry name" value="STEROL O-ACYLTRANSFERASE"/>
    <property type="match status" value="1"/>
</dbReference>
<feature type="transmembrane region" description="Helical" evidence="32">
    <location>
        <begin position="423"/>
        <end position="444"/>
    </location>
</feature>
<evidence type="ECO:0000256" key="24">
    <source>
        <dbReference type="ARBA" id="ARBA00048634"/>
    </source>
</evidence>
<evidence type="ECO:0000313" key="34">
    <source>
        <dbReference type="Proteomes" id="UP001634394"/>
    </source>
</evidence>
<dbReference type="PIRSF" id="PIRSF000439">
    <property type="entry name" value="Oat_ACAT_DAG_ARE"/>
    <property type="match status" value="1"/>
</dbReference>
<evidence type="ECO:0000256" key="5">
    <source>
        <dbReference type="ARBA" id="ARBA00001313"/>
    </source>
</evidence>
<dbReference type="AlphaFoldDB" id="A0ABD3VFD3"/>
<dbReference type="InterPro" id="IPR027251">
    <property type="entry name" value="Diacylglycerol_acylTrfase1"/>
</dbReference>
<comment type="catalytic activity">
    <reaction evidence="27">
        <text>1-(9Z-octadecenoyl)-glycerol + (9Z)-octadecenoyl-CoA = 1,2-di-(9Z-octadecenoyl)-glycerol + CoA</text>
        <dbReference type="Rhea" id="RHEA:37915"/>
        <dbReference type="ChEBI" id="CHEBI:52323"/>
        <dbReference type="ChEBI" id="CHEBI:57287"/>
        <dbReference type="ChEBI" id="CHEBI:57387"/>
        <dbReference type="ChEBI" id="CHEBI:75342"/>
    </reaction>
    <physiologicalReaction direction="left-to-right" evidence="27">
        <dbReference type="Rhea" id="RHEA:37916"/>
    </physiologicalReaction>
</comment>
<keyword evidence="13 29" id="KW-0256">Endoplasmic reticulum</keyword>
<protein>
    <recommendedName>
        <fullName evidence="29">O-acyltransferase</fullName>
    </recommendedName>
</protein>
<dbReference type="Pfam" id="PF03062">
    <property type="entry name" value="MBOAT"/>
    <property type="match status" value="1"/>
</dbReference>
<evidence type="ECO:0000256" key="8">
    <source>
        <dbReference type="ARBA" id="ARBA00004477"/>
    </source>
</evidence>
<evidence type="ECO:0000256" key="28">
    <source>
        <dbReference type="ARBA" id="ARBA00049549"/>
    </source>
</evidence>
<comment type="catalytic activity">
    <reaction evidence="1">
        <text>hexadecane-1,2-diol + hexadecanoyl-CoA = 2-hydroxyhexadecyl hexadecanoate + CoA</text>
        <dbReference type="Rhea" id="RHEA:38171"/>
        <dbReference type="ChEBI" id="CHEBI:57287"/>
        <dbReference type="ChEBI" id="CHEBI:57379"/>
        <dbReference type="ChEBI" id="CHEBI:75586"/>
        <dbReference type="ChEBI" id="CHEBI:75587"/>
    </reaction>
    <physiologicalReaction direction="left-to-right" evidence="1">
        <dbReference type="Rhea" id="RHEA:38172"/>
    </physiologicalReaction>
</comment>
<evidence type="ECO:0000256" key="4">
    <source>
        <dbReference type="ARBA" id="ARBA00001118"/>
    </source>
</evidence>
<dbReference type="PANTHER" id="PTHR10408:SF7">
    <property type="entry name" value="DIACYLGLYCEROL O-ACYLTRANSFERASE 1"/>
    <property type="match status" value="1"/>
</dbReference>
<dbReference type="Proteomes" id="UP001634394">
    <property type="component" value="Unassembled WGS sequence"/>
</dbReference>
<feature type="transmembrane region" description="Helical" evidence="32">
    <location>
        <begin position="244"/>
        <end position="265"/>
    </location>
</feature>
<comment type="catalytic activity">
    <reaction evidence="4">
        <text>hexadecane-1,2-diol + 2 hexadecanoyl-CoA = 1,2-O,O-dihexadecanoyl-1,2-hexadecanediol + 2 CoA</text>
        <dbReference type="Rhea" id="RHEA:38211"/>
        <dbReference type="ChEBI" id="CHEBI:57287"/>
        <dbReference type="ChEBI" id="CHEBI:57379"/>
        <dbReference type="ChEBI" id="CHEBI:75586"/>
        <dbReference type="ChEBI" id="CHEBI:75608"/>
    </reaction>
    <physiologicalReaction direction="left-to-right" evidence="4">
        <dbReference type="Rhea" id="RHEA:38212"/>
    </physiologicalReaction>
</comment>
<evidence type="ECO:0000256" key="20">
    <source>
        <dbReference type="ARBA" id="ARBA00047807"/>
    </source>
</evidence>
<feature type="transmembrane region" description="Helical" evidence="32">
    <location>
        <begin position="488"/>
        <end position="505"/>
    </location>
</feature>
<keyword evidence="16 29" id="KW-0012">Acyltransferase</keyword>
<evidence type="ECO:0000256" key="32">
    <source>
        <dbReference type="SAM" id="Phobius"/>
    </source>
</evidence>
<evidence type="ECO:0000256" key="21">
    <source>
        <dbReference type="ARBA" id="ARBA00048096"/>
    </source>
</evidence>
<evidence type="ECO:0000256" key="2">
    <source>
        <dbReference type="ARBA" id="ARBA00000633"/>
    </source>
</evidence>
<feature type="transmembrane region" description="Helical" evidence="32">
    <location>
        <begin position="517"/>
        <end position="534"/>
    </location>
</feature>
<keyword evidence="12 32" id="KW-0812">Transmembrane</keyword>
<feature type="transmembrane region" description="Helical" evidence="32">
    <location>
        <begin position="208"/>
        <end position="232"/>
    </location>
</feature>
<accession>A0ABD3VFD3</accession>
<evidence type="ECO:0000256" key="26">
    <source>
        <dbReference type="ARBA" id="ARBA00048907"/>
    </source>
</evidence>
<sequence>MLPENSFIHDSDDETEFIIGSDLFYSENRRYSCSLDSNSSVRKRHESYCADDRRSSNEEKHSKKHCSESDNDSAYSEEMNLKYQHIYAHSASVCNSESCKCDDACDHQRNSKTSNLVKNFMPAWIASFMTEPEFVMRKSKSADQSLIHRHADSLFSTESGFTNYRGLLNLCLILLVLSNARLFLENIIKYGILIDPLAYLQLFLSQPASWPNLCLLLVSNVFILASFYTECFLSKGIISEKLGLVVYTTNLTLLLVSPAAVILYIHPNPGFSVVTLGTYTLIFLKLVSYASVNKWCRQQRSEKKKIKRTKSVSVSDKGASTVANGKEETMWVNYPDNLNYSDLYYFMAAPTLCYELNFPRSQRIRKRFLMKRVLEMLFLSSLIMGLIQQWIIPTVRNSMKPLVEMEFGRVVERLLKLAIPNHFIWLIFFYWFFHSTLNVIAELLRFGDREFYKDWWNSETVNHFWQNWNVPVHRWASRHLYKPLVRRGYSRLHASVAVFFLSAFFHEYLVSVPLQMFRVWAFTAMLGQVPLALIQTRYIPWKYGNIVVWLSLIVGQPIAIFAYFHDYYVMHASTSNATVAV</sequence>
<comment type="catalytic activity">
    <reaction evidence="23">
        <text>1-octadecanoyl-2-(5Z,8Z,11Z,14Z-eicosatetraenoyl)-sn-glycerol + (9Z)-octadecenoyl-CoA = 1-octadecanoyl-2-(5Z,8Z,11Z,14Z)-eicosatetraenoyl-3-(9Z)-octadecenoyl-sn-glycerol + CoA</text>
        <dbReference type="Rhea" id="RHEA:38307"/>
        <dbReference type="ChEBI" id="CHEBI:57287"/>
        <dbReference type="ChEBI" id="CHEBI:57387"/>
        <dbReference type="ChEBI" id="CHEBI:75728"/>
        <dbReference type="ChEBI" id="CHEBI:75729"/>
    </reaction>
    <physiologicalReaction direction="left-to-right" evidence="23">
        <dbReference type="Rhea" id="RHEA:38308"/>
    </physiologicalReaction>
</comment>
<evidence type="ECO:0000256" key="13">
    <source>
        <dbReference type="ARBA" id="ARBA00022824"/>
    </source>
</evidence>
<comment type="subunit">
    <text evidence="17">Homodimer or homotetramer; both forms have similar enzymatic activities.</text>
</comment>
<comment type="catalytic activity">
    <reaction evidence="18">
        <text>1,2-di-(9Z-octadecenoyl)-sn-glycerol + (9Z)-octadecenoyl-CoA = 1,2,3-tri-(9Z-octadecenoyl)-glycerol + CoA</text>
        <dbReference type="Rhea" id="RHEA:38219"/>
        <dbReference type="ChEBI" id="CHEBI:52333"/>
        <dbReference type="ChEBI" id="CHEBI:53753"/>
        <dbReference type="ChEBI" id="CHEBI:57287"/>
        <dbReference type="ChEBI" id="CHEBI:57387"/>
    </reaction>
    <physiologicalReaction direction="left-to-right" evidence="18">
        <dbReference type="Rhea" id="RHEA:38220"/>
    </physiologicalReaction>
</comment>
<feature type="transmembrane region" description="Helical" evidence="32">
    <location>
        <begin position="546"/>
        <end position="564"/>
    </location>
</feature>
<evidence type="ECO:0000256" key="18">
    <source>
        <dbReference type="ARBA" id="ARBA00047367"/>
    </source>
</evidence>
<evidence type="ECO:0000256" key="12">
    <source>
        <dbReference type="ARBA" id="ARBA00022692"/>
    </source>
</evidence>
<evidence type="ECO:0000256" key="29">
    <source>
        <dbReference type="PIRNR" id="PIRNR000439"/>
    </source>
</evidence>
<feature type="compositionally biased region" description="Basic and acidic residues" evidence="31">
    <location>
        <begin position="47"/>
        <end position="68"/>
    </location>
</feature>
<evidence type="ECO:0000256" key="6">
    <source>
        <dbReference type="ARBA" id="ARBA00001349"/>
    </source>
</evidence>
<evidence type="ECO:0000256" key="23">
    <source>
        <dbReference type="ARBA" id="ARBA00048614"/>
    </source>
</evidence>
<comment type="catalytic activity">
    <reaction evidence="3">
        <text>13-cis-retinol + hexadecanoyl-CoA = 13-cis-retinyl hexadecanoate + CoA</text>
        <dbReference type="Rhea" id="RHEA:55296"/>
        <dbReference type="ChEBI" id="CHEBI:45479"/>
        <dbReference type="ChEBI" id="CHEBI:57287"/>
        <dbReference type="ChEBI" id="CHEBI:57379"/>
        <dbReference type="ChEBI" id="CHEBI:138722"/>
    </reaction>
    <physiologicalReaction direction="left-to-right" evidence="3">
        <dbReference type="Rhea" id="RHEA:55297"/>
    </physiologicalReaction>
</comment>
<evidence type="ECO:0000313" key="33">
    <source>
        <dbReference type="EMBL" id="KAL3860277.1"/>
    </source>
</evidence>
<organism evidence="33 34">
    <name type="scientific">Sinanodonta woodiana</name>
    <name type="common">Chinese pond mussel</name>
    <name type="synonym">Anodonta woodiana</name>
    <dbReference type="NCBI Taxonomy" id="1069815"/>
    <lineage>
        <taxon>Eukaryota</taxon>
        <taxon>Metazoa</taxon>
        <taxon>Spiralia</taxon>
        <taxon>Lophotrochozoa</taxon>
        <taxon>Mollusca</taxon>
        <taxon>Bivalvia</taxon>
        <taxon>Autobranchia</taxon>
        <taxon>Heteroconchia</taxon>
        <taxon>Palaeoheterodonta</taxon>
        <taxon>Unionida</taxon>
        <taxon>Unionoidea</taxon>
        <taxon>Unionidae</taxon>
        <taxon>Unioninae</taxon>
        <taxon>Sinanodonta</taxon>
    </lineage>
</organism>
<evidence type="ECO:0000256" key="19">
    <source>
        <dbReference type="ARBA" id="ARBA00047609"/>
    </source>
</evidence>
<reference evidence="33 34" key="1">
    <citation type="submission" date="2024-11" db="EMBL/GenBank/DDBJ databases">
        <title>Chromosome-level genome assembly of the freshwater bivalve Anodonta woodiana.</title>
        <authorList>
            <person name="Chen X."/>
        </authorList>
    </citation>
    <scope>NUCLEOTIDE SEQUENCE [LARGE SCALE GENOMIC DNA]</scope>
    <source>
        <strain evidence="33">MN2024</strain>
        <tissue evidence="33">Gills</tissue>
    </source>
</reference>
<keyword evidence="34" id="KW-1185">Reference proteome</keyword>
<proteinExistence type="inferred from homology"/>
<comment type="catalytic activity">
    <reaction evidence="24">
        <text>an acyl-CoA + a 1,2-diacyl-sn-glycerol = a triacyl-sn-glycerol + CoA</text>
        <dbReference type="Rhea" id="RHEA:10868"/>
        <dbReference type="ChEBI" id="CHEBI:17815"/>
        <dbReference type="ChEBI" id="CHEBI:57287"/>
        <dbReference type="ChEBI" id="CHEBI:58342"/>
        <dbReference type="ChEBI" id="CHEBI:64615"/>
        <dbReference type="EC" id="2.3.1.20"/>
    </reaction>
    <physiologicalReaction direction="left-to-right" evidence="24">
        <dbReference type="Rhea" id="RHEA:10869"/>
    </physiologicalReaction>
</comment>
<evidence type="ECO:0000256" key="11">
    <source>
        <dbReference type="ARBA" id="ARBA00022679"/>
    </source>
</evidence>
<gene>
    <name evidence="33" type="ORF">ACJMK2_010419</name>
</gene>
<feature type="transmembrane region" description="Helical" evidence="32">
    <location>
        <begin position="373"/>
        <end position="392"/>
    </location>
</feature>
<comment type="catalytic activity">
    <reaction evidence="2">
        <text>all-trans-retinol + an acyl-CoA = an all-trans-retinyl ester + CoA</text>
        <dbReference type="Rhea" id="RHEA:11488"/>
        <dbReference type="ChEBI" id="CHEBI:17336"/>
        <dbReference type="ChEBI" id="CHEBI:57287"/>
        <dbReference type="ChEBI" id="CHEBI:58342"/>
        <dbReference type="ChEBI" id="CHEBI:63410"/>
        <dbReference type="EC" id="2.3.1.76"/>
    </reaction>
    <physiologicalReaction direction="left-to-right" evidence="2">
        <dbReference type="Rhea" id="RHEA:11489"/>
    </physiologicalReaction>
</comment>
<name>A0ABD3VFD3_SINWO</name>
<comment type="catalytic activity">
    <reaction evidence="20">
        <text>1-O-(9Z-octadecenyl)-glycerol + (9Z)-octadecenoyl-CoA = 1-O-(9Z-octadecyl)-3-(9Z-octadecenoyl)-glycerol + CoA</text>
        <dbReference type="Rhea" id="RHEA:55340"/>
        <dbReference type="ChEBI" id="CHEBI:34116"/>
        <dbReference type="ChEBI" id="CHEBI:57287"/>
        <dbReference type="ChEBI" id="CHEBI:57387"/>
        <dbReference type="ChEBI" id="CHEBI:197429"/>
    </reaction>
    <physiologicalReaction direction="left-to-right" evidence="20">
        <dbReference type="Rhea" id="RHEA:55341"/>
    </physiologicalReaction>
</comment>